<gene>
    <name evidence="1" type="ORF">HUJ06_018870</name>
</gene>
<organism evidence="1 2">
    <name type="scientific">Nelumbo nucifera</name>
    <name type="common">Sacred lotus</name>
    <dbReference type="NCBI Taxonomy" id="4432"/>
    <lineage>
        <taxon>Eukaryota</taxon>
        <taxon>Viridiplantae</taxon>
        <taxon>Streptophyta</taxon>
        <taxon>Embryophyta</taxon>
        <taxon>Tracheophyta</taxon>
        <taxon>Spermatophyta</taxon>
        <taxon>Magnoliopsida</taxon>
        <taxon>Proteales</taxon>
        <taxon>Nelumbonaceae</taxon>
        <taxon>Nelumbo</taxon>
    </lineage>
</organism>
<evidence type="ECO:0000313" key="1">
    <source>
        <dbReference type="EMBL" id="DAD48933.1"/>
    </source>
</evidence>
<proteinExistence type="predicted"/>
<reference evidence="1 2" key="1">
    <citation type="journal article" date="2020" name="Mol. Biol. Evol.">
        <title>Distinct Expression and Methylation Patterns for Genes with Different Fates following a Single Whole-Genome Duplication in Flowering Plants.</title>
        <authorList>
            <person name="Shi T."/>
            <person name="Rahmani R.S."/>
            <person name="Gugger P.F."/>
            <person name="Wang M."/>
            <person name="Li H."/>
            <person name="Zhang Y."/>
            <person name="Li Z."/>
            <person name="Wang Q."/>
            <person name="Van de Peer Y."/>
            <person name="Marchal K."/>
            <person name="Chen J."/>
        </authorList>
    </citation>
    <scope>NUCLEOTIDE SEQUENCE [LARGE SCALE GENOMIC DNA]</scope>
    <source>
        <tissue evidence="1">Leaf</tissue>
    </source>
</reference>
<evidence type="ECO:0000313" key="2">
    <source>
        <dbReference type="Proteomes" id="UP000607653"/>
    </source>
</evidence>
<accession>A0A822ZVB3</accession>
<protein>
    <submittedName>
        <fullName evidence="1">Uncharacterized protein</fullName>
    </submittedName>
</protein>
<dbReference type="EMBL" id="DUZY01000008">
    <property type="protein sequence ID" value="DAD48933.1"/>
    <property type="molecule type" value="Genomic_DNA"/>
</dbReference>
<comment type="caution">
    <text evidence="1">The sequence shown here is derived from an EMBL/GenBank/DDBJ whole genome shotgun (WGS) entry which is preliminary data.</text>
</comment>
<dbReference type="Proteomes" id="UP000607653">
    <property type="component" value="Unassembled WGS sequence"/>
</dbReference>
<name>A0A822ZVB3_NELNU</name>
<keyword evidence="2" id="KW-1185">Reference proteome</keyword>
<sequence>MDVFSAGKQVFLVDYETEVSHHLVEASQSGDLKSTLECIVDSYVDVNFIGVVCNW</sequence>
<dbReference type="AlphaFoldDB" id="A0A822ZVB3"/>